<comment type="caution">
    <text evidence="2">The sequence shown here is derived from an EMBL/GenBank/DDBJ whole genome shotgun (WGS) entry which is preliminary data.</text>
</comment>
<dbReference type="InterPro" id="IPR022688">
    <property type="entry name" value="G2P_C"/>
</dbReference>
<gene>
    <name evidence="2" type="ORF">GALL_159870</name>
</gene>
<name>A0A1J5SJK6_9ZZZZ</name>
<protein>
    <submittedName>
        <fullName evidence="2">Phage X family protein</fullName>
    </submittedName>
</protein>
<accession>A0A1J5SJK6</accession>
<sequence>MSTPVNSSATELYFEYYEIHVYWHGRKTPAYLSAENKIVFSQFEANWFETAAEAYRKIKRLPKGMGLFVVEKIIEYPDLGPPTGPCPDFIKKILNDIPLPYSLTAVSWYEGIDVRREAVVFGTLPKSTYYRHRKKLFEYGIDISKKCTVRLIR</sequence>
<dbReference type="GO" id="GO:0006260">
    <property type="term" value="P:DNA replication"/>
    <property type="evidence" value="ECO:0007669"/>
    <property type="project" value="InterPro"/>
</dbReference>
<dbReference type="EMBL" id="MLJW01000079">
    <property type="protein sequence ID" value="OIR01900.1"/>
    <property type="molecule type" value="Genomic_DNA"/>
</dbReference>
<evidence type="ECO:0000313" key="2">
    <source>
        <dbReference type="EMBL" id="OIR01900.1"/>
    </source>
</evidence>
<dbReference type="AlphaFoldDB" id="A0A1J5SJK6"/>
<feature type="domain" description="Replication-associated protein G2P C-terminal" evidence="1">
    <location>
        <begin position="123"/>
        <end position="149"/>
    </location>
</feature>
<organism evidence="2">
    <name type="scientific">mine drainage metagenome</name>
    <dbReference type="NCBI Taxonomy" id="410659"/>
    <lineage>
        <taxon>unclassified sequences</taxon>
        <taxon>metagenomes</taxon>
        <taxon>ecological metagenomes</taxon>
    </lineage>
</organism>
<reference evidence="2" key="1">
    <citation type="submission" date="2016-10" db="EMBL/GenBank/DDBJ databases">
        <title>Sequence of Gallionella enrichment culture.</title>
        <authorList>
            <person name="Poehlein A."/>
            <person name="Muehling M."/>
            <person name="Daniel R."/>
        </authorList>
    </citation>
    <scope>NUCLEOTIDE SEQUENCE</scope>
</reference>
<dbReference type="Pfam" id="PF05155">
    <property type="entry name" value="G2P_X_C"/>
    <property type="match status" value="1"/>
</dbReference>
<proteinExistence type="predicted"/>
<evidence type="ECO:0000259" key="1">
    <source>
        <dbReference type="Pfam" id="PF05155"/>
    </source>
</evidence>